<dbReference type="Proteomes" id="UP001338125">
    <property type="component" value="Unassembled WGS sequence"/>
</dbReference>
<sequence>MSNDLICYGCLESAQIVQNKTGIWLHPRIIELLRPIYMEGVMLSVVVTGKALFSVNIYGPRKDSVFVSSQLNDAGVFLGHPHTVTLGVPYKNPHWPYSQHYQEAMDHYIEGDGKEIMRWSPLDVAEAGNVKGIYGRFLDFVRAMF</sequence>
<reference evidence="1 2" key="1">
    <citation type="submission" date="2024-01" db="EMBL/GenBank/DDBJ databases">
        <title>Complete genome of Cladobotryum mycophilum ATHUM6906.</title>
        <authorList>
            <person name="Christinaki A.C."/>
            <person name="Myridakis A.I."/>
            <person name="Kouvelis V.N."/>
        </authorList>
    </citation>
    <scope>NUCLEOTIDE SEQUENCE [LARGE SCALE GENOMIC DNA]</scope>
    <source>
        <strain evidence="1 2">ATHUM6906</strain>
    </source>
</reference>
<gene>
    <name evidence="1" type="ORF">PT974_02890</name>
</gene>
<organism evidence="1 2">
    <name type="scientific">Cladobotryum mycophilum</name>
    <dbReference type="NCBI Taxonomy" id="491253"/>
    <lineage>
        <taxon>Eukaryota</taxon>
        <taxon>Fungi</taxon>
        <taxon>Dikarya</taxon>
        <taxon>Ascomycota</taxon>
        <taxon>Pezizomycotina</taxon>
        <taxon>Sordariomycetes</taxon>
        <taxon>Hypocreomycetidae</taxon>
        <taxon>Hypocreales</taxon>
        <taxon>Hypocreaceae</taxon>
        <taxon>Cladobotryum</taxon>
    </lineage>
</organism>
<dbReference type="EMBL" id="JAVFKD010000002">
    <property type="protein sequence ID" value="KAK5997527.1"/>
    <property type="molecule type" value="Genomic_DNA"/>
</dbReference>
<protein>
    <submittedName>
        <fullName evidence="1">Uncharacterized protein</fullName>
    </submittedName>
</protein>
<accession>A0ABR0SZE2</accession>
<keyword evidence="2" id="KW-1185">Reference proteome</keyword>
<comment type="caution">
    <text evidence="1">The sequence shown here is derived from an EMBL/GenBank/DDBJ whole genome shotgun (WGS) entry which is preliminary data.</text>
</comment>
<proteinExistence type="predicted"/>
<evidence type="ECO:0000313" key="2">
    <source>
        <dbReference type="Proteomes" id="UP001338125"/>
    </source>
</evidence>
<evidence type="ECO:0000313" key="1">
    <source>
        <dbReference type="EMBL" id="KAK5997527.1"/>
    </source>
</evidence>
<name>A0ABR0SZE2_9HYPO</name>